<dbReference type="EMBL" id="CAFBLP010000114">
    <property type="protein sequence ID" value="CAB4891867.1"/>
    <property type="molecule type" value="Genomic_DNA"/>
</dbReference>
<evidence type="ECO:0000313" key="1">
    <source>
        <dbReference type="EMBL" id="CAB4891867.1"/>
    </source>
</evidence>
<sequence>MSKSTPADLAIAFRSLPRRLREATSPDTDPAARATAATGVDTALGAAAIQMACASSAEAVAAAIEQRHTIDWVSSDLDALQSLARQAAAAIRALQNLSDNA</sequence>
<organism evidence="1">
    <name type="scientific">freshwater metagenome</name>
    <dbReference type="NCBI Taxonomy" id="449393"/>
    <lineage>
        <taxon>unclassified sequences</taxon>
        <taxon>metagenomes</taxon>
        <taxon>ecological metagenomes</taxon>
    </lineage>
</organism>
<reference evidence="1" key="1">
    <citation type="submission" date="2020-05" db="EMBL/GenBank/DDBJ databases">
        <authorList>
            <person name="Chiriac C."/>
            <person name="Salcher M."/>
            <person name="Ghai R."/>
            <person name="Kavagutti S V."/>
        </authorList>
    </citation>
    <scope>NUCLEOTIDE SEQUENCE</scope>
</reference>
<protein>
    <submittedName>
        <fullName evidence="1">Unannotated protein</fullName>
    </submittedName>
</protein>
<proteinExistence type="predicted"/>
<accession>A0A6J7F8Y7</accession>
<name>A0A6J7F8Y7_9ZZZZ</name>
<gene>
    <name evidence="1" type="ORF">UFOPK3376_02906</name>
</gene>
<dbReference type="AlphaFoldDB" id="A0A6J7F8Y7"/>